<dbReference type="GO" id="GO:0004519">
    <property type="term" value="F:endonuclease activity"/>
    <property type="evidence" value="ECO:0007669"/>
    <property type="project" value="UniProtKB-UniRule"/>
</dbReference>
<dbReference type="InterPro" id="IPR041217">
    <property type="entry name" value="Cas9_C"/>
</dbReference>
<name>A0A5N5RHT9_9BIFI</name>
<dbReference type="InterPro" id="IPR003615">
    <property type="entry name" value="HNH_nuc"/>
</dbReference>
<dbReference type="InterPro" id="IPR040619">
    <property type="entry name" value="Cas9_alpha-helical_lobe"/>
</dbReference>
<keyword evidence="9 12" id="KW-0238">DNA-binding</keyword>
<dbReference type="Pfam" id="PF18541">
    <property type="entry name" value="RuvC_III"/>
    <property type="match status" value="1"/>
</dbReference>
<keyword evidence="8" id="KW-0051">Antiviral defense</keyword>
<dbReference type="GO" id="GO:0008270">
    <property type="term" value="F:zinc ion binding"/>
    <property type="evidence" value="ECO:0007669"/>
    <property type="project" value="InterPro"/>
</dbReference>
<evidence type="ECO:0000256" key="4">
    <source>
        <dbReference type="ARBA" id="ARBA00022759"/>
    </source>
</evidence>
<dbReference type="Gene3D" id="3.30.70.3520">
    <property type="match status" value="1"/>
</dbReference>
<dbReference type="OrthoDB" id="9802901at2"/>
<evidence type="ECO:0000256" key="2">
    <source>
        <dbReference type="ARBA" id="ARBA00022722"/>
    </source>
</evidence>
<evidence type="ECO:0000256" key="3">
    <source>
        <dbReference type="ARBA" id="ARBA00022723"/>
    </source>
</evidence>
<dbReference type="InterPro" id="IPR040796">
    <property type="entry name" value="Cas9_b_hairpin"/>
</dbReference>
<dbReference type="InterPro" id="IPR002711">
    <property type="entry name" value="HNH"/>
</dbReference>
<keyword evidence="10" id="KW-0464">Manganese</keyword>
<comment type="subunit">
    <text evidence="11">Monomer. Binds crRNA and tracrRNA.</text>
</comment>
<proteinExistence type="predicted"/>
<evidence type="ECO:0000256" key="8">
    <source>
        <dbReference type="ARBA" id="ARBA00023118"/>
    </source>
</evidence>
<keyword evidence="5 12" id="KW-0378">Hydrolase</keyword>
<dbReference type="Proteomes" id="UP000326336">
    <property type="component" value="Unassembled WGS sequence"/>
</dbReference>
<dbReference type="GO" id="GO:0016787">
    <property type="term" value="F:hydrolase activity"/>
    <property type="evidence" value="ECO:0007669"/>
    <property type="project" value="UniProtKB-KW"/>
</dbReference>
<keyword evidence="2 12" id="KW-0540">Nuclease</keyword>
<dbReference type="Pfam" id="PF17894">
    <property type="entry name" value="Cas9_Topo"/>
    <property type="match status" value="1"/>
</dbReference>
<keyword evidence="4 12" id="KW-0255">Endonuclease</keyword>
<dbReference type="GO" id="GO:0003677">
    <property type="term" value="F:DNA binding"/>
    <property type="evidence" value="ECO:0007669"/>
    <property type="project" value="UniProtKB-UniRule"/>
</dbReference>
<dbReference type="NCBIfam" id="TIGR01865">
    <property type="entry name" value="cas_Csn1"/>
    <property type="match status" value="1"/>
</dbReference>
<keyword evidence="3" id="KW-0479">Metal-binding</keyword>
<dbReference type="EMBL" id="RQSP01000024">
    <property type="protein sequence ID" value="KAB5606500.1"/>
    <property type="molecule type" value="Genomic_DNA"/>
</dbReference>
<protein>
    <submittedName>
        <fullName evidence="14">Restriction endonuclease</fullName>
    </submittedName>
</protein>
<comment type="caution">
    <text evidence="14">The sequence shown here is derived from an EMBL/GenBank/DDBJ whole genome shotgun (WGS) entry which is preliminary data.</text>
</comment>
<evidence type="ECO:0000256" key="10">
    <source>
        <dbReference type="ARBA" id="ARBA00023211"/>
    </source>
</evidence>
<evidence type="ECO:0000256" key="12">
    <source>
        <dbReference type="PROSITE-ProRule" id="PRU01085"/>
    </source>
</evidence>
<dbReference type="AlphaFoldDB" id="A0A5N5RHT9"/>
<dbReference type="Pfam" id="PF17893">
    <property type="entry name" value="Cas9_b_hairpin"/>
    <property type="match status" value="1"/>
</dbReference>
<dbReference type="Gene3D" id="3.30.420.10">
    <property type="entry name" value="Ribonuclease H-like superfamily/Ribonuclease H"/>
    <property type="match status" value="3"/>
</dbReference>
<dbReference type="InterPro" id="IPR033114">
    <property type="entry name" value="HNH_CAS9"/>
</dbReference>
<dbReference type="GO" id="GO:0003723">
    <property type="term" value="F:RNA binding"/>
    <property type="evidence" value="ECO:0007669"/>
    <property type="project" value="UniProtKB-UniRule"/>
</dbReference>
<keyword evidence="6" id="KW-0460">Magnesium</keyword>
<evidence type="ECO:0000256" key="6">
    <source>
        <dbReference type="ARBA" id="ARBA00022842"/>
    </source>
</evidence>
<evidence type="ECO:0000256" key="11">
    <source>
        <dbReference type="ARBA" id="ARBA00046380"/>
    </source>
</evidence>
<comment type="cofactor">
    <cofactor evidence="1">
        <name>Mg(2+)</name>
        <dbReference type="ChEBI" id="CHEBI:18420"/>
    </cofactor>
</comment>
<evidence type="ECO:0000256" key="9">
    <source>
        <dbReference type="ARBA" id="ARBA00023125"/>
    </source>
</evidence>
<keyword evidence="15" id="KW-1185">Reference proteome</keyword>
<dbReference type="PROSITE" id="PS51749">
    <property type="entry name" value="HNH_CAS9"/>
    <property type="match status" value="1"/>
</dbReference>
<accession>A0A5N5RHT9</accession>
<evidence type="ECO:0000256" key="5">
    <source>
        <dbReference type="ARBA" id="ARBA00022801"/>
    </source>
</evidence>
<dbReference type="InterPro" id="IPR036397">
    <property type="entry name" value="RNaseH_sf"/>
</dbReference>
<dbReference type="InterPro" id="IPR041383">
    <property type="entry name" value="RuvC_III"/>
</dbReference>
<evidence type="ECO:0000313" key="15">
    <source>
        <dbReference type="Proteomes" id="UP000326336"/>
    </source>
</evidence>
<evidence type="ECO:0000313" key="14">
    <source>
        <dbReference type="EMBL" id="KAB5606500.1"/>
    </source>
</evidence>
<sequence length="1136" mass="128558">MNSVGLAAIEVSDDDAPVRLLNAQSIIHDGGVDPQKNQEAITRKNMSGVARRTRRMRRRRRERLHKLDVLLRRSGYPVIDPETLDESFEEWHVRAELATHYIEDDELRRENISIAVRHIARHRGWRNPYRQVDSLLAENPYSKQYEELAKNAEAYVSGLADQELTPAQLVVAMLDAGYAEAPRLRWRTGSKKPDAEGYLPVRLMQEDNANELKRIFVMQRIPKDEWAPLFRSVFYAVSPKGSAEQRVGKDPFDVNQPRALKASLVFQRYRIANVITNLRIKDSSAEPRRLTVDEKQSIFGQLESPSSQDITWSDLCDFLGIKRSQLKGVGTLTEDGEERISSRPPRMITPQRIHSADGKIRKPLAAWWKNATEDEREAMIRLLANVVDIDKVREDVSYATAIDFIDGLNDEALTKLDSIDLPSGRAAYGVETLQKLTHRMLTTDDDLHEARKVLFQVTDTWRPPAAPIGEPLGNPAVDRVLKIVNRYLMNCRQRWGNPVSINIEHVRSAFSSVASARKDKREYERSNERRSVFRDSLAEQLRVEEHKDAVRESDLRRMEAIQRQNGQCLYCGRTVAFSTCEMDHIVPRKGVGSTNTRTNLAAVCAQCNRMKSNIPFAVWSRSAQAQNHGVSLMEAKKRVAMFTFNPKSYAPREAKAFKQAVVARLQQTEEDAAIDNRSIESVAWMADELHRRVDWYFNSQRYLNSSSADEEDGKMSTAVSVFQGRVTAAARRASGIEGKIHFIAQQSKTRLDRRHHAVDASVIAMMNARAAQILMERESMRDSQRLVGRLMPGERYWKEYPYEGSSGYGSFHHWMDGMNSLLGLLNDALDNDRIVVTQPQRYMLGNSIAHDATIHSLEKVPLGSAMEADLIRRASTPALWCALTRLPDFDEKKGLPEDPSRQIRVNGVHYHADDEIGFFASNAAQIAVQQGSADIGSAIHHARVYRCWKTNAKGVRQYFYGMIRVFQTDLLHAHNEDLFTVPLLPQSIAMRYGDTKVVQAVQNGNAQYLGSLVVGDEIEMDFSGVKTDGQIGEYLLFFSQFGGGEIAGKRWVVDGFFSNSRLRLHPRYIAAEGLAKAFEESAIPDGVQKIVAGQGWLPSVNVAGATAICTIRRNAFGERRFLAKGHMPCSWQWKHE</sequence>
<dbReference type="Pfam" id="PF18525">
    <property type="entry name" value="Cas9_C"/>
    <property type="match status" value="1"/>
</dbReference>
<organism evidence="14 15">
    <name type="scientific">Bifidobacterium jacchi</name>
    <dbReference type="NCBI Taxonomy" id="2490545"/>
    <lineage>
        <taxon>Bacteria</taxon>
        <taxon>Bacillati</taxon>
        <taxon>Actinomycetota</taxon>
        <taxon>Actinomycetes</taxon>
        <taxon>Bifidobacteriales</taxon>
        <taxon>Bifidobacteriaceae</taxon>
        <taxon>Bifidobacterium</taxon>
    </lineage>
</organism>
<dbReference type="GO" id="GO:0051607">
    <property type="term" value="P:defense response to virus"/>
    <property type="evidence" value="ECO:0007669"/>
    <property type="project" value="UniProtKB-KW"/>
</dbReference>
<feature type="domain" description="HNH Cas9-type" evidence="13">
    <location>
        <begin position="516"/>
        <end position="679"/>
    </location>
</feature>
<evidence type="ECO:0000256" key="7">
    <source>
        <dbReference type="ARBA" id="ARBA00022884"/>
    </source>
</evidence>
<evidence type="ECO:0000259" key="13">
    <source>
        <dbReference type="PROSITE" id="PS51749"/>
    </source>
</evidence>
<dbReference type="Pfam" id="PF18470">
    <property type="entry name" value="Cas9_a"/>
    <property type="match status" value="1"/>
</dbReference>
<reference evidence="14 15" key="1">
    <citation type="journal article" date="2019" name="Int. J. Syst. Evol. Microbiol.">
        <title>Bifidobacterium jacchi sp. nov., isolated from the faeces of a baby common marmoset (Callithrix jacchus).</title>
        <authorList>
            <person name="Modesto M."/>
            <person name="Watanabe K."/>
            <person name="Arita M."/>
            <person name="Satti M."/>
            <person name="Oki K."/>
            <person name="Sciavilla P."/>
            <person name="Patavino C."/>
            <person name="Camma C."/>
            <person name="Michelini S."/>
            <person name="Sgorbati B."/>
            <person name="Mattarelli P."/>
        </authorList>
    </citation>
    <scope>NUCLEOTIDE SEQUENCE [LARGE SCALE GENOMIC DNA]</scope>
    <source>
        <strain evidence="14 15">MRM 9.3</strain>
    </source>
</reference>
<dbReference type="SMART" id="SM00507">
    <property type="entry name" value="HNHc"/>
    <property type="match status" value="1"/>
</dbReference>
<gene>
    <name evidence="14" type="ORF">EHS19_07280</name>
</gene>
<keyword evidence="7" id="KW-0694">RNA-binding</keyword>
<dbReference type="InterPro" id="IPR041225">
    <property type="entry name" value="Cas9_Topo"/>
</dbReference>
<dbReference type="InterPro" id="IPR028629">
    <property type="entry name" value="Cas9"/>
</dbReference>
<evidence type="ECO:0000256" key="1">
    <source>
        <dbReference type="ARBA" id="ARBA00001946"/>
    </source>
</evidence>
<dbReference type="Pfam" id="PF01844">
    <property type="entry name" value="HNH"/>
    <property type="match status" value="1"/>
</dbReference>